<dbReference type="InterPro" id="IPR000008">
    <property type="entry name" value="C2_dom"/>
</dbReference>
<dbReference type="PROSITE" id="PS50004">
    <property type="entry name" value="C2"/>
    <property type="match status" value="1"/>
</dbReference>
<dbReference type="RefSeq" id="XP_044559703.1">
    <property type="nucleotide sequence ID" value="XM_044709301.1"/>
</dbReference>
<dbReference type="SMART" id="SM00239">
    <property type="entry name" value="C2"/>
    <property type="match status" value="1"/>
</dbReference>
<dbReference type="GO" id="GO:0005509">
    <property type="term" value="F:calcium ion binding"/>
    <property type="evidence" value="ECO:0007669"/>
    <property type="project" value="TreeGrafter"/>
</dbReference>
<dbReference type="Pfam" id="PF00168">
    <property type="entry name" value="C2"/>
    <property type="match status" value="1"/>
</dbReference>
<proteinExistence type="predicted"/>
<dbReference type="PANTHER" id="PTHR45911">
    <property type="entry name" value="C2 DOMAIN-CONTAINING PROTEIN"/>
    <property type="match status" value="1"/>
</dbReference>
<dbReference type="PRINTS" id="PR00360">
    <property type="entry name" value="C2DOMAIN"/>
</dbReference>
<evidence type="ECO:0000256" key="2">
    <source>
        <dbReference type="ARBA" id="ARBA00022837"/>
    </source>
</evidence>
<comment type="caution">
    <text evidence="4">The sequence shown here is derived from an EMBL/GenBank/DDBJ whole genome shotgun (WGS) entry which is preliminary data.</text>
</comment>
<dbReference type="AlphaFoldDB" id="A0A6A5BLV0"/>
<dbReference type="VEuPathDB" id="AmoebaDB:FDP41_005743"/>
<protein>
    <recommendedName>
        <fullName evidence="3">C2 domain-containing protein</fullName>
    </recommendedName>
</protein>
<sequence>MNESNLLGFSFGKSSSSSTTDEEVFRTDDFFEVTIERGEHLVAADLNGFSDPYVKVSLNGHYTRKTQVRKKTLNPLWNEVVRFYRLDSNHVLNLKFEVFDWDRFTSDVNILPDQEYSLSLPLRDVKSGTIYIKYKWIRDKSNEEVIYSQLPSIPGLKYDMKFGTSFIPCVPDEYYAITTNKDTVEMIFTEVFHGNIAKDEVTVMYHRMDGPFDKVSESFLSHYLKHYQMDQEKQGSFKMLVKSVDYSSTYDGEGKFKKTLQTAFQTTSKGKQANILILTCNFEEKVMLNFICKTREDSIYYTHYALLQGIATHSIISC</sequence>
<keyword evidence="1" id="KW-0479">Metal-binding</keyword>
<dbReference type="OrthoDB" id="67700at2759"/>
<accession>A0A6A5BLV0</accession>
<evidence type="ECO:0000313" key="4">
    <source>
        <dbReference type="EMBL" id="KAF0974990.1"/>
    </source>
</evidence>
<evidence type="ECO:0000256" key="1">
    <source>
        <dbReference type="ARBA" id="ARBA00022723"/>
    </source>
</evidence>
<dbReference type="GO" id="GO:0016020">
    <property type="term" value="C:membrane"/>
    <property type="evidence" value="ECO:0007669"/>
    <property type="project" value="TreeGrafter"/>
</dbReference>
<dbReference type="SUPFAM" id="SSF49562">
    <property type="entry name" value="C2 domain (Calcium/lipid-binding domain, CaLB)"/>
    <property type="match status" value="1"/>
</dbReference>
<dbReference type="OMA" id="VEMIFTE"/>
<gene>
    <name evidence="4" type="ORF">FDP41_005743</name>
</gene>
<dbReference type="VEuPathDB" id="AmoebaDB:NfTy_045510"/>
<dbReference type="PANTHER" id="PTHR45911:SF4">
    <property type="entry name" value="MULTIPLE C2 AND TRANSMEMBRANE DOMAIN-CONTAINING PROTEIN"/>
    <property type="match status" value="1"/>
</dbReference>
<feature type="domain" description="C2" evidence="3">
    <location>
        <begin position="10"/>
        <end position="137"/>
    </location>
</feature>
<dbReference type="EMBL" id="VFQX01000048">
    <property type="protein sequence ID" value="KAF0974990.1"/>
    <property type="molecule type" value="Genomic_DNA"/>
</dbReference>
<dbReference type="VEuPathDB" id="AmoebaDB:NF0083420"/>
<dbReference type="Gene3D" id="2.60.40.150">
    <property type="entry name" value="C2 domain"/>
    <property type="match status" value="1"/>
</dbReference>
<dbReference type="GeneID" id="68112961"/>
<evidence type="ECO:0000313" key="5">
    <source>
        <dbReference type="Proteomes" id="UP000444721"/>
    </source>
</evidence>
<organism evidence="4 5">
    <name type="scientific">Naegleria fowleri</name>
    <name type="common">Brain eating amoeba</name>
    <dbReference type="NCBI Taxonomy" id="5763"/>
    <lineage>
        <taxon>Eukaryota</taxon>
        <taxon>Discoba</taxon>
        <taxon>Heterolobosea</taxon>
        <taxon>Tetramitia</taxon>
        <taxon>Eutetramitia</taxon>
        <taxon>Vahlkampfiidae</taxon>
        <taxon>Naegleria</taxon>
    </lineage>
</organism>
<dbReference type="Proteomes" id="UP000444721">
    <property type="component" value="Unassembled WGS sequence"/>
</dbReference>
<dbReference type="InterPro" id="IPR035892">
    <property type="entry name" value="C2_domain_sf"/>
</dbReference>
<keyword evidence="5" id="KW-1185">Reference proteome</keyword>
<keyword evidence="2" id="KW-0106">Calcium</keyword>
<evidence type="ECO:0000259" key="3">
    <source>
        <dbReference type="PROSITE" id="PS50004"/>
    </source>
</evidence>
<name>A0A6A5BLV0_NAEFO</name>
<reference evidence="4 5" key="1">
    <citation type="journal article" date="2019" name="Sci. Rep.">
        <title>Nanopore sequencing improves the draft genome of the human pathogenic amoeba Naegleria fowleri.</title>
        <authorList>
            <person name="Liechti N."/>
            <person name="Schurch N."/>
            <person name="Bruggmann R."/>
            <person name="Wittwer M."/>
        </authorList>
    </citation>
    <scope>NUCLEOTIDE SEQUENCE [LARGE SCALE GENOMIC DNA]</scope>
    <source>
        <strain evidence="4 5">ATCC 30894</strain>
    </source>
</reference>